<proteinExistence type="predicted"/>
<evidence type="ECO:0000313" key="2">
    <source>
        <dbReference type="EMBL" id="GAA4638964.1"/>
    </source>
</evidence>
<accession>A0ABP8USJ1</accession>
<name>A0ABP8USJ1_9ACTN</name>
<organism evidence="2 3">
    <name type="scientific">Actinoallomurus vinaceus</name>
    <dbReference type="NCBI Taxonomy" id="1080074"/>
    <lineage>
        <taxon>Bacteria</taxon>
        <taxon>Bacillati</taxon>
        <taxon>Actinomycetota</taxon>
        <taxon>Actinomycetes</taxon>
        <taxon>Streptosporangiales</taxon>
        <taxon>Thermomonosporaceae</taxon>
        <taxon>Actinoallomurus</taxon>
    </lineage>
</organism>
<comment type="caution">
    <text evidence="2">The sequence shown here is derived from an EMBL/GenBank/DDBJ whole genome shotgun (WGS) entry which is preliminary data.</text>
</comment>
<feature type="signal peptide" evidence="1">
    <location>
        <begin position="1"/>
        <end position="27"/>
    </location>
</feature>
<evidence type="ECO:0000313" key="3">
    <source>
        <dbReference type="Proteomes" id="UP001501442"/>
    </source>
</evidence>
<protein>
    <submittedName>
        <fullName evidence="2">Uncharacterized protein</fullName>
    </submittedName>
</protein>
<gene>
    <name evidence="2" type="ORF">GCM10023196_098710</name>
</gene>
<dbReference type="EMBL" id="BAABHK010000025">
    <property type="protein sequence ID" value="GAA4638964.1"/>
    <property type="molecule type" value="Genomic_DNA"/>
</dbReference>
<dbReference type="RefSeq" id="WP_345442505.1">
    <property type="nucleotide sequence ID" value="NZ_BAABHK010000025.1"/>
</dbReference>
<dbReference type="Proteomes" id="UP001501442">
    <property type="component" value="Unassembled WGS sequence"/>
</dbReference>
<reference evidence="3" key="1">
    <citation type="journal article" date="2019" name="Int. J. Syst. Evol. Microbiol.">
        <title>The Global Catalogue of Microorganisms (GCM) 10K type strain sequencing project: providing services to taxonomists for standard genome sequencing and annotation.</title>
        <authorList>
            <consortium name="The Broad Institute Genomics Platform"/>
            <consortium name="The Broad Institute Genome Sequencing Center for Infectious Disease"/>
            <person name="Wu L."/>
            <person name="Ma J."/>
        </authorList>
    </citation>
    <scope>NUCLEOTIDE SEQUENCE [LARGE SCALE GENOMIC DNA]</scope>
    <source>
        <strain evidence="3">JCM 17939</strain>
    </source>
</reference>
<keyword evidence="1" id="KW-0732">Signal</keyword>
<feature type="chain" id="PRO_5046067776" evidence="1">
    <location>
        <begin position="28"/>
        <end position="158"/>
    </location>
</feature>
<evidence type="ECO:0000256" key="1">
    <source>
        <dbReference type="SAM" id="SignalP"/>
    </source>
</evidence>
<keyword evidence="3" id="KW-1185">Reference proteome</keyword>
<sequence length="158" mass="15808">MKKIISLGVAGTATAAALLATGSTAHASSWSGGGCRSDTAGWAYIAAGVYLNPCIYMSSTSGGGQTNWNIGGSTASVGPSGLGIDPCIQLLAVSGTTTWQVADGGCGGWQSASNATFSAKLRGLVPGTYVVQTGFWATIDGHYGYYGAAQSPRLTITS</sequence>
<dbReference type="PROSITE" id="PS51257">
    <property type="entry name" value="PROKAR_LIPOPROTEIN"/>
    <property type="match status" value="1"/>
</dbReference>